<dbReference type="InterPro" id="IPR027417">
    <property type="entry name" value="P-loop_NTPase"/>
</dbReference>
<dbReference type="PANTHER" id="PTHR43553">
    <property type="entry name" value="HEAVY METAL TRANSPORTER"/>
    <property type="match status" value="1"/>
</dbReference>
<comment type="similarity">
    <text evidence="2 10">Belongs to the ABC transporter superfamily.</text>
</comment>
<feature type="domain" description="ABC transporter" evidence="11">
    <location>
        <begin position="6"/>
        <end position="239"/>
    </location>
</feature>
<dbReference type="Gene3D" id="3.40.50.300">
    <property type="entry name" value="P-loop containing nucleotide triphosphate hydrolases"/>
    <property type="match status" value="1"/>
</dbReference>
<dbReference type="InterPro" id="IPR003439">
    <property type="entry name" value="ABC_transporter-like_ATP-bd"/>
</dbReference>
<dbReference type="GO" id="GO:0016887">
    <property type="term" value="F:ATP hydrolysis activity"/>
    <property type="evidence" value="ECO:0007669"/>
    <property type="project" value="InterPro"/>
</dbReference>
<keyword evidence="5 10" id="KW-0547">Nucleotide-binding</keyword>
<dbReference type="InterPro" id="IPR050095">
    <property type="entry name" value="ECF_ABC_transporter_ATP-bd"/>
</dbReference>
<organism evidence="12 13">
    <name type="scientific">Clostridium aciditolerans</name>
    <dbReference type="NCBI Taxonomy" id="339861"/>
    <lineage>
        <taxon>Bacteria</taxon>
        <taxon>Bacillati</taxon>
        <taxon>Bacillota</taxon>
        <taxon>Clostridia</taxon>
        <taxon>Eubacteriales</taxon>
        <taxon>Clostridiaceae</taxon>
        <taxon>Clostridium</taxon>
    </lineage>
</organism>
<comment type="caution">
    <text evidence="12">The sequence shown here is derived from an EMBL/GenBank/DDBJ whole genome shotgun (WGS) entry which is preliminary data.</text>
</comment>
<proteinExistence type="inferred from homology"/>
<dbReference type="InterPro" id="IPR003593">
    <property type="entry name" value="AAA+_ATPase"/>
</dbReference>
<keyword evidence="4 10" id="KW-1003">Cell membrane</keyword>
<evidence type="ECO:0000256" key="4">
    <source>
        <dbReference type="ARBA" id="ARBA00022475"/>
    </source>
</evidence>
<keyword evidence="8 10" id="KW-0472">Membrane</keyword>
<dbReference type="GO" id="GO:0005524">
    <property type="term" value="F:ATP binding"/>
    <property type="evidence" value="ECO:0007669"/>
    <property type="project" value="UniProtKB-UniRule"/>
</dbReference>
<comment type="subcellular location">
    <subcellularLocation>
        <location evidence="1 10">Cell membrane</location>
        <topology evidence="1 10">Peripheral membrane protein</topology>
    </subcellularLocation>
</comment>
<dbReference type="GO" id="GO:0042626">
    <property type="term" value="F:ATPase-coupled transmembrane transporter activity"/>
    <property type="evidence" value="ECO:0007669"/>
    <property type="project" value="TreeGrafter"/>
</dbReference>
<dbReference type="NCBIfam" id="TIGR01166">
    <property type="entry name" value="cbiO"/>
    <property type="match status" value="1"/>
</dbReference>
<name>A0A934HYI9_9CLOT</name>
<dbReference type="InterPro" id="IPR005876">
    <property type="entry name" value="Co_trans_ATP-bd"/>
</dbReference>
<sequence>MEKPILKVEDLYYVYGNGETALDGVSVDIYEGEKIAVIGSNGSGKSTFFLNINGVFTPEQGKITYRDTVANKKNLKELRKNIGIVFQDADNQIIASTVRAEVGFGPMNLKLPKEEVQERVEEALAYMNISDFKDRPPHYLSGGEKKRVTIADIIAMKPEIIIFDEPTAALDPLNALILEEVLDKLGAEGKTMLISTHDVDFAYRWAERVLVFCHGKIIADGTPLEIFQNRTILKQANLKQPTMLEVYELLVEKHLLEDTKVYPKSTQEFKKMLGEQVSFLGALA</sequence>
<dbReference type="FunFam" id="3.40.50.300:FF:000224">
    <property type="entry name" value="Energy-coupling factor transporter ATP-binding protein EcfA"/>
    <property type="match status" value="1"/>
</dbReference>
<evidence type="ECO:0000259" key="11">
    <source>
        <dbReference type="PROSITE" id="PS50893"/>
    </source>
</evidence>
<evidence type="ECO:0000313" key="13">
    <source>
        <dbReference type="Proteomes" id="UP000622687"/>
    </source>
</evidence>
<dbReference type="PROSITE" id="PS00211">
    <property type="entry name" value="ABC_TRANSPORTER_1"/>
    <property type="match status" value="1"/>
</dbReference>
<dbReference type="SMART" id="SM00382">
    <property type="entry name" value="AAA"/>
    <property type="match status" value="1"/>
</dbReference>
<evidence type="ECO:0000256" key="3">
    <source>
        <dbReference type="ARBA" id="ARBA00022448"/>
    </source>
</evidence>
<keyword evidence="7" id="KW-1278">Translocase</keyword>
<reference evidence="12" key="1">
    <citation type="submission" date="2020-12" db="EMBL/GenBank/DDBJ databases">
        <title>Clostridium thailandense sp. nov., a novel acetogenic bacterium isolated from peat land soil in Thailand.</title>
        <authorList>
            <person name="Chaikitkaew S."/>
            <person name="Birkeland N.K."/>
        </authorList>
    </citation>
    <scope>NUCLEOTIDE SEQUENCE</scope>
    <source>
        <strain evidence="12">DSM 17425</strain>
    </source>
</reference>
<evidence type="ECO:0000256" key="10">
    <source>
        <dbReference type="RuleBase" id="RU364103"/>
    </source>
</evidence>
<dbReference type="AlphaFoldDB" id="A0A934HYI9"/>
<keyword evidence="13" id="KW-1185">Reference proteome</keyword>
<dbReference type="RefSeq" id="WP_211141308.1">
    <property type="nucleotide sequence ID" value="NZ_JAEEGB010000005.1"/>
</dbReference>
<dbReference type="Pfam" id="PF00005">
    <property type="entry name" value="ABC_tran"/>
    <property type="match status" value="1"/>
</dbReference>
<evidence type="ECO:0000256" key="5">
    <source>
        <dbReference type="ARBA" id="ARBA00022741"/>
    </source>
</evidence>
<dbReference type="Proteomes" id="UP000622687">
    <property type="component" value="Unassembled WGS sequence"/>
</dbReference>
<dbReference type="PROSITE" id="PS50893">
    <property type="entry name" value="ABC_TRANSPORTER_2"/>
    <property type="match status" value="1"/>
</dbReference>
<protein>
    <recommendedName>
        <fullName evidence="10">ABC transporter ATP-binding protein</fullName>
    </recommendedName>
</protein>
<dbReference type="GO" id="GO:0043190">
    <property type="term" value="C:ATP-binding cassette (ABC) transporter complex"/>
    <property type="evidence" value="ECO:0007669"/>
    <property type="project" value="TreeGrafter"/>
</dbReference>
<dbReference type="InterPro" id="IPR017871">
    <property type="entry name" value="ABC_transporter-like_CS"/>
</dbReference>
<keyword evidence="3 10" id="KW-0813">Transport</keyword>
<evidence type="ECO:0000256" key="9">
    <source>
        <dbReference type="ARBA" id="ARBA00025157"/>
    </source>
</evidence>
<evidence type="ECO:0000313" key="12">
    <source>
        <dbReference type="EMBL" id="MBI6871871.1"/>
    </source>
</evidence>
<accession>A0A934HYI9</accession>
<dbReference type="InterPro" id="IPR015856">
    <property type="entry name" value="ABC_transpr_CbiO/EcfA_su"/>
</dbReference>
<dbReference type="PANTHER" id="PTHR43553:SF24">
    <property type="entry name" value="ENERGY-COUPLING FACTOR TRANSPORTER ATP-BINDING PROTEIN ECFA1"/>
    <property type="match status" value="1"/>
</dbReference>
<evidence type="ECO:0000256" key="7">
    <source>
        <dbReference type="ARBA" id="ARBA00022967"/>
    </source>
</evidence>
<keyword evidence="6 10" id="KW-0067">ATP-binding</keyword>
<dbReference type="CDD" id="cd03225">
    <property type="entry name" value="ABC_cobalt_CbiO_domain1"/>
    <property type="match status" value="1"/>
</dbReference>
<comment type="function">
    <text evidence="9">Probably part of an ABC transporter complex. Responsible for energy coupling to the transport system.</text>
</comment>
<gene>
    <name evidence="12" type="ORF">I6U51_04015</name>
</gene>
<dbReference type="GO" id="GO:0006824">
    <property type="term" value="P:cobalt ion transport"/>
    <property type="evidence" value="ECO:0007669"/>
    <property type="project" value="InterPro"/>
</dbReference>
<evidence type="ECO:0000256" key="6">
    <source>
        <dbReference type="ARBA" id="ARBA00022840"/>
    </source>
</evidence>
<evidence type="ECO:0000256" key="8">
    <source>
        <dbReference type="ARBA" id="ARBA00023136"/>
    </source>
</evidence>
<dbReference type="SUPFAM" id="SSF52540">
    <property type="entry name" value="P-loop containing nucleoside triphosphate hydrolases"/>
    <property type="match status" value="1"/>
</dbReference>
<evidence type="ECO:0000256" key="1">
    <source>
        <dbReference type="ARBA" id="ARBA00004202"/>
    </source>
</evidence>
<dbReference type="EMBL" id="JAEEGB010000005">
    <property type="protein sequence ID" value="MBI6871871.1"/>
    <property type="molecule type" value="Genomic_DNA"/>
</dbReference>
<comment type="function">
    <text evidence="10">Part of an ABC transporter complex. Responsible for energy coupling to the transport system.</text>
</comment>
<evidence type="ECO:0000256" key="2">
    <source>
        <dbReference type="ARBA" id="ARBA00005417"/>
    </source>
</evidence>